<evidence type="ECO:0000256" key="1">
    <source>
        <dbReference type="ARBA" id="ARBA00022679"/>
    </source>
</evidence>
<protein>
    <submittedName>
        <fullName evidence="4">GNAT family N-acetyltransferase</fullName>
    </submittedName>
</protein>
<comment type="caution">
    <text evidence="4">The sequence shown here is derived from an EMBL/GenBank/DDBJ whole genome shotgun (WGS) entry which is preliminary data.</text>
</comment>
<accession>A0ABV0ABE2</accession>
<dbReference type="InterPro" id="IPR016181">
    <property type="entry name" value="Acyl_CoA_acyltransferase"/>
</dbReference>
<dbReference type="InterPro" id="IPR000182">
    <property type="entry name" value="GNAT_dom"/>
</dbReference>
<gene>
    <name evidence="4" type="ORF">VP395_07665</name>
</gene>
<reference evidence="4 5" key="1">
    <citation type="submission" date="2024-01" db="EMBL/GenBank/DDBJ databases">
        <title>Mariniflexile litorale sp. nov., isolated from the shallow sediments of the Sea of Japan.</title>
        <authorList>
            <person name="Romanenko L."/>
            <person name="Bystritskaya E."/>
            <person name="Isaeva M."/>
        </authorList>
    </citation>
    <scope>NUCLEOTIDE SEQUENCE [LARGE SCALE GENOMIC DNA]</scope>
    <source>
        <strain evidence="4 5">KCTC 32427</strain>
    </source>
</reference>
<dbReference type="PROSITE" id="PS51186">
    <property type="entry name" value="GNAT"/>
    <property type="match status" value="1"/>
</dbReference>
<dbReference type="CDD" id="cd04301">
    <property type="entry name" value="NAT_SF"/>
    <property type="match status" value="1"/>
</dbReference>
<keyword evidence="5" id="KW-1185">Reference proteome</keyword>
<dbReference type="RefSeq" id="WP_346241205.1">
    <property type="nucleotide sequence ID" value="NZ_JAZHYP010000003.1"/>
</dbReference>
<sequence length="159" mass="18146">MGFTIRKAKKEDMIQVLSLIKQLAIFENEPDAVEITLSDLENDGFGKHPAFRCFVAEVNNKVEGTAIVFHRYSTWKGKILHLEDLIVNESMRGSGLGTALLDEVIKYGHQLGVKRINWEVLNWNKPAISLYEKKGARVLHDWNVVHLSEQGIKDYIENL</sequence>
<dbReference type="EMBL" id="JAZHYP010000003">
    <property type="protein sequence ID" value="MEN3323600.1"/>
    <property type="molecule type" value="Genomic_DNA"/>
</dbReference>
<evidence type="ECO:0000313" key="5">
    <source>
        <dbReference type="Proteomes" id="UP001416393"/>
    </source>
</evidence>
<dbReference type="Proteomes" id="UP001416393">
    <property type="component" value="Unassembled WGS sequence"/>
</dbReference>
<evidence type="ECO:0000259" key="3">
    <source>
        <dbReference type="PROSITE" id="PS51186"/>
    </source>
</evidence>
<organism evidence="4 5">
    <name type="scientific">Mariniflexile soesokkakense</name>
    <dbReference type="NCBI Taxonomy" id="1343160"/>
    <lineage>
        <taxon>Bacteria</taxon>
        <taxon>Pseudomonadati</taxon>
        <taxon>Bacteroidota</taxon>
        <taxon>Flavobacteriia</taxon>
        <taxon>Flavobacteriales</taxon>
        <taxon>Flavobacteriaceae</taxon>
        <taxon>Mariniflexile</taxon>
    </lineage>
</organism>
<keyword evidence="2" id="KW-0012">Acyltransferase</keyword>
<dbReference type="PANTHER" id="PTHR10545">
    <property type="entry name" value="DIAMINE N-ACETYLTRANSFERASE"/>
    <property type="match status" value="1"/>
</dbReference>
<keyword evidence="1" id="KW-0808">Transferase</keyword>
<dbReference type="PANTHER" id="PTHR10545:SF29">
    <property type="entry name" value="GH14572P-RELATED"/>
    <property type="match status" value="1"/>
</dbReference>
<evidence type="ECO:0000256" key="2">
    <source>
        <dbReference type="ARBA" id="ARBA00023315"/>
    </source>
</evidence>
<feature type="domain" description="N-acetyltransferase" evidence="3">
    <location>
        <begin position="3"/>
        <end position="159"/>
    </location>
</feature>
<name>A0ABV0ABE2_9FLAO</name>
<dbReference type="SUPFAM" id="SSF55729">
    <property type="entry name" value="Acyl-CoA N-acyltransferases (Nat)"/>
    <property type="match status" value="1"/>
</dbReference>
<dbReference type="InterPro" id="IPR051016">
    <property type="entry name" value="Diverse_Substrate_AcTransf"/>
</dbReference>
<proteinExistence type="predicted"/>
<dbReference type="Pfam" id="PF00583">
    <property type="entry name" value="Acetyltransf_1"/>
    <property type="match status" value="1"/>
</dbReference>
<dbReference type="Gene3D" id="3.40.630.30">
    <property type="match status" value="1"/>
</dbReference>
<evidence type="ECO:0000313" key="4">
    <source>
        <dbReference type="EMBL" id="MEN3323600.1"/>
    </source>
</evidence>